<dbReference type="RefSeq" id="XP_002772013.1">
    <property type="nucleotide sequence ID" value="XM_002771967.1"/>
</dbReference>
<protein>
    <submittedName>
        <fullName evidence="1">Uncharacterized protein</fullName>
    </submittedName>
</protein>
<dbReference type="AlphaFoldDB" id="C5LHH9"/>
<reference evidence="1 2" key="1">
    <citation type="submission" date="2008-07" db="EMBL/GenBank/DDBJ databases">
        <authorList>
            <person name="El-Sayed N."/>
            <person name="Caler E."/>
            <person name="Inman J."/>
            <person name="Amedeo P."/>
            <person name="Hass B."/>
            <person name="Wortman J."/>
        </authorList>
    </citation>
    <scope>NUCLEOTIDE SEQUENCE [LARGE SCALE GENOMIC DNA]</scope>
    <source>
        <strain evidence="2">ATCC 50983 / TXsc</strain>
    </source>
</reference>
<dbReference type="InterPro" id="IPR052613">
    <property type="entry name" value="LicD_transferase"/>
</dbReference>
<dbReference type="PANTHER" id="PTHR13627:SF33">
    <property type="entry name" value="LICD FAMILY PROTEIN"/>
    <property type="match status" value="1"/>
</dbReference>
<organism evidence="2">
    <name type="scientific">Perkinsus marinus (strain ATCC 50983 / TXsc)</name>
    <dbReference type="NCBI Taxonomy" id="423536"/>
    <lineage>
        <taxon>Eukaryota</taxon>
        <taxon>Sar</taxon>
        <taxon>Alveolata</taxon>
        <taxon>Perkinsozoa</taxon>
        <taxon>Perkinsea</taxon>
        <taxon>Perkinsida</taxon>
        <taxon>Perkinsidae</taxon>
        <taxon>Perkinsus</taxon>
    </lineage>
</organism>
<evidence type="ECO:0000313" key="2">
    <source>
        <dbReference type="Proteomes" id="UP000007800"/>
    </source>
</evidence>
<dbReference type="EMBL" id="GG682041">
    <property type="protein sequence ID" value="EER03829.1"/>
    <property type="molecule type" value="Genomic_DNA"/>
</dbReference>
<dbReference type="InParanoid" id="C5LHH9"/>
<dbReference type="OMA" id="FMDIWRV"/>
<evidence type="ECO:0000313" key="1">
    <source>
        <dbReference type="EMBL" id="EER03829.1"/>
    </source>
</evidence>
<accession>C5LHH9</accession>
<gene>
    <name evidence="1" type="ORF">Pmar_PMAR009357</name>
</gene>
<name>C5LHH9_PERM5</name>
<keyword evidence="2" id="KW-1185">Reference proteome</keyword>
<proteinExistence type="predicted"/>
<dbReference type="GeneID" id="9044250"/>
<dbReference type="PANTHER" id="PTHR13627">
    <property type="entry name" value="FUKUTIN RELATED PROTEIN"/>
    <property type="match status" value="1"/>
</dbReference>
<sequence>MSYYRNGNFFQRALADAPVEPLRVYERAREVCEGPRLDEVDPQISSASHWKHCLPIHPNHNRLECAGATRSTLLDPRVLKPVCGSAVLDMLTIDVYRAMEEFGCQPMLTFGTALGAVRNGTHVPWTEDSDIAYLLPSGASPCVQRNEFAERLRGLGYFLFKHDIWRVCIASHHPLAGRLYNIDTSIRFNKTRVCGAYGCIYVDLYGLSDNGKGGYSHECHPIGRNFRIPSKKVLPASTISLNGLSFSTYHDIDWFLWATYGMDYRKPKSRKQWKDGMAVGR</sequence>
<dbReference type="OrthoDB" id="438720at2759"/>
<dbReference type="Proteomes" id="UP000007800">
    <property type="component" value="Unassembled WGS sequence"/>
</dbReference>